<organism evidence="6">
    <name type="scientific">Stegastes partitus</name>
    <name type="common">bicolor damselfish</name>
    <dbReference type="NCBI Taxonomy" id="144197"/>
    <lineage>
        <taxon>Eukaryota</taxon>
        <taxon>Metazoa</taxon>
        <taxon>Chordata</taxon>
        <taxon>Craniata</taxon>
        <taxon>Vertebrata</taxon>
        <taxon>Euteleostomi</taxon>
        <taxon>Actinopterygii</taxon>
        <taxon>Neopterygii</taxon>
        <taxon>Teleostei</taxon>
        <taxon>Neoteleostei</taxon>
        <taxon>Acanthomorphata</taxon>
        <taxon>Ovalentaria</taxon>
        <taxon>Pomacentridae</taxon>
        <taxon>Stegastes</taxon>
    </lineage>
</organism>
<dbReference type="Pfam" id="PF04548">
    <property type="entry name" value="AIG1"/>
    <property type="match status" value="1"/>
</dbReference>
<dbReference type="CDD" id="cd01852">
    <property type="entry name" value="AIG1"/>
    <property type="match status" value="1"/>
</dbReference>
<dbReference type="AlphaFoldDB" id="A0A3B5BG38"/>
<dbReference type="PROSITE" id="PS51720">
    <property type="entry name" value="G_AIG1"/>
    <property type="match status" value="1"/>
</dbReference>
<feature type="compositionally biased region" description="Basic residues" evidence="4">
    <location>
        <begin position="278"/>
        <end position="297"/>
    </location>
</feature>
<accession>A0A3B5BG38</accession>
<protein>
    <recommendedName>
        <fullName evidence="5">AIG1-type G domain-containing protein</fullName>
    </recommendedName>
</protein>
<dbReference type="GeneTree" id="ENSGT01120000271858"/>
<dbReference type="PANTHER" id="PTHR10903:SF170">
    <property type="entry name" value="GTPASE IMAP FAMILY MEMBER 7"/>
    <property type="match status" value="1"/>
</dbReference>
<evidence type="ECO:0000259" key="5">
    <source>
        <dbReference type="PROSITE" id="PS51720"/>
    </source>
</evidence>
<dbReference type="GO" id="GO:0005525">
    <property type="term" value="F:GTP binding"/>
    <property type="evidence" value="ECO:0007669"/>
    <property type="project" value="UniProtKB-KW"/>
</dbReference>
<feature type="domain" description="AIG1-type G" evidence="5">
    <location>
        <begin position="9"/>
        <end position="209"/>
    </location>
</feature>
<keyword evidence="3" id="KW-0342">GTP-binding</keyword>
<dbReference type="SUPFAM" id="SSF69989">
    <property type="entry name" value="C-terminal domain of PLC-beta"/>
    <property type="match status" value="1"/>
</dbReference>
<dbReference type="FunFam" id="3.40.50.300:FF:000366">
    <property type="entry name" value="GTPase, IMAP family member 2"/>
    <property type="match status" value="1"/>
</dbReference>
<evidence type="ECO:0000313" key="6">
    <source>
        <dbReference type="Ensembl" id="ENSSPAP00000025287.1"/>
    </source>
</evidence>
<dbReference type="InterPro" id="IPR045058">
    <property type="entry name" value="GIMA/IAN/Toc"/>
</dbReference>
<reference evidence="6" key="1">
    <citation type="submission" date="2023-09" db="UniProtKB">
        <authorList>
            <consortium name="Ensembl"/>
        </authorList>
    </citation>
    <scope>IDENTIFICATION</scope>
</reference>
<dbReference type="SUPFAM" id="SSF52540">
    <property type="entry name" value="P-loop containing nucleoside triphosphate hydrolases"/>
    <property type="match status" value="1"/>
</dbReference>
<evidence type="ECO:0000256" key="3">
    <source>
        <dbReference type="ARBA" id="ARBA00023134"/>
    </source>
</evidence>
<proteinExistence type="inferred from homology"/>
<evidence type="ECO:0000256" key="2">
    <source>
        <dbReference type="ARBA" id="ARBA00022741"/>
    </source>
</evidence>
<keyword evidence="2" id="KW-0547">Nucleotide-binding</keyword>
<comment type="similarity">
    <text evidence="1">Belongs to the TRAFAC class TrmE-Era-EngA-EngB-Septin-like GTPase superfamily. AIG1/Toc34/Toc159-like paraseptin GTPase family. IAN subfamily.</text>
</comment>
<evidence type="ECO:0000256" key="1">
    <source>
        <dbReference type="ARBA" id="ARBA00008535"/>
    </source>
</evidence>
<evidence type="ECO:0000256" key="4">
    <source>
        <dbReference type="SAM" id="MobiDB-lite"/>
    </source>
</evidence>
<feature type="region of interest" description="Disordered" evidence="4">
    <location>
        <begin position="217"/>
        <end position="297"/>
    </location>
</feature>
<dbReference type="PANTHER" id="PTHR10903">
    <property type="entry name" value="GTPASE, IMAP FAMILY MEMBER-RELATED"/>
    <property type="match status" value="1"/>
</dbReference>
<dbReference type="STRING" id="144197.ENSSPAP00000025287"/>
<dbReference type="Gene3D" id="3.40.50.300">
    <property type="entry name" value="P-loop containing nucleotide triphosphate hydrolases"/>
    <property type="match status" value="1"/>
</dbReference>
<dbReference type="InterPro" id="IPR006703">
    <property type="entry name" value="G_AIG1"/>
</dbReference>
<sequence length="297" mass="34270">LAGVKGQSREPLRMVLVGKTGSGKSAAGNTILRQNVFESKVSPKSVTKACKRETGQIDGRPVVVVDTPGLFDSSLSNDEIKNEILKGASLLSPGPHVILLVLQIGRFTEEEEETVNLIREIFGDNPEDYIIVLFTRGDELKNQSIESYMKDFDDYVRNLIDECGGRYHVFNNNDQTNLRQVKELIEKIDNMVRRNGGSCYTTGTWVEKRVDKMMKEMKEREKQLERKHEEEMREMKQKIDAQTAEMEKEKAKSEEERERNRKQQQSSSDEMTKEMKNLMKKQKKEKDKLKRKQCSIM</sequence>
<dbReference type="InterPro" id="IPR027417">
    <property type="entry name" value="P-loop_NTPase"/>
</dbReference>
<dbReference type="Ensembl" id="ENSSPAT00000025703.1">
    <property type="protein sequence ID" value="ENSSPAP00000025287.1"/>
    <property type="gene ID" value="ENSSPAG00000019125.1"/>
</dbReference>
<feature type="compositionally biased region" description="Basic and acidic residues" evidence="4">
    <location>
        <begin position="217"/>
        <end position="261"/>
    </location>
</feature>
<name>A0A3B5BG38_9TELE</name>